<dbReference type="EMBL" id="QGKW02002228">
    <property type="protein sequence ID" value="KAF2538866.1"/>
    <property type="molecule type" value="Genomic_DNA"/>
</dbReference>
<sequence length="82" mass="8414">MVSVSRPFNITTKCASQLIGGNDFVRSGTASASRPSGNSRPPSVLRGVPKLPKIQPADIQAAVGWGVAAAAGAIWVVQEALQ</sequence>
<reference evidence="2" key="1">
    <citation type="submission" date="2019-12" db="EMBL/GenBank/DDBJ databases">
        <title>Genome sequencing and annotation of Brassica cretica.</title>
        <authorList>
            <person name="Studholme D.J."/>
            <person name="Sarris P.F."/>
        </authorList>
    </citation>
    <scope>NUCLEOTIDE SEQUENCE</scope>
    <source>
        <strain evidence="2">PFS-001/15</strain>
        <tissue evidence="2">Leaf</tissue>
    </source>
</reference>
<proteinExistence type="predicted"/>
<protein>
    <submittedName>
        <fullName evidence="2">Uncharacterized protein</fullName>
    </submittedName>
</protein>
<gene>
    <name evidence="2" type="ORF">F2Q68_00018965</name>
</gene>
<dbReference type="Proteomes" id="UP000712281">
    <property type="component" value="Unassembled WGS sequence"/>
</dbReference>
<evidence type="ECO:0000313" key="3">
    <source>
        <dbReference type="Proteomes" id="UP000712281"/>
    </source>
</evidence>
<dbReference type="AlphaFoldDB" id="A0A8S9G2V4"/>
<name>A0A8S9G2V4_BRACR</name>
<evidence type="ECO:0000313" key="2">
    <source>
        <dbReference type="EMBL" id="KAF2538866.1"/>
    </source>
</evidence>
<evidence type="ECO:0000256" key="1">
    <source>
        <dbReference type="SAM" id="MobiDB-lite"/>
    </source>
</evidence>
<comment type="caution">
    <text evidence="2">The sequence shown here is derived from an EMBL/GenBank/DDBJ whole genome shotgun (WGS) entry which is preliminary data.</text>
</comment>
<organism evidence="2 3">
    <name type="scientific">Brassica cretica</name>
    <name type="common">Mustard</name>
    <dbReference type="NCBI Taxonomy" id="69181"/>
    <lineage>
        <taxon>Eukaryota</taxon>
        <taxon>Viridiplantae</taxon>
        <taxon>Streptophyta</taxon>
        <taxon>Embryophyta</taxon>
        <taxon>Tracheophyta</taxon>
        <taxon>Spermatophyta</taxon>
        <taxon>Magnoliopsida</taxon>
        <taxon>eudicotyledons</taxon>
        <taxon>Gunneridae</taxon>
        <taxon>Pentapetalae</taxon>
        <taxon>rosids</taxon>
        <taxon>malvids</taxon>
        <taxon>Brassicales</taxon>
        <taxon>Brassicaceae</taxon>
        <taxon>Brassiceae</taxon>
        <taxon>Brassica</taxon>
    </lineage>
</organism>
<accession>A0A8S9G2V4</accession>
<feature type="compositionally biased region" description="Polar residues" evidence="1">
    <location>
        <begin position="28"/>
        <end position="41"/>
    </location>
</feature>
<feature type="region of interest" description="Disordered" evidence="1">
    <location>
        <begin position="26"/>
        <end position="49"/>
    </location>
</feature>